<evidence type="ECO:0000313" key="2">
    <source>
        <dbReference type="Proteomes" id="UP000535182"/>
    </source>
</evidence>
<sequence>MGKRIFLYHANGFALGGRITQPVEQEINSHAATALSIVGGLASAKAESYRLKDLISYRSAHTYISGIQNSDTLHSTVVNTVIEDLNILDVITADSVVGRLSSTHEDGKPAKIIPLGSTFQNLKIAGKPVEVDLFDSLFAHHSTHSSLVDHFLGKCPKNAACATSQPPSALRYEWGHPVAAMPGALQERLLAPPIPGWQQSGANLYCNLVRTVREPSPSGTVNAPPVPYSHAIKIPDVGRLYLGELTSSEDTKRLTMIRLELGSPVVGSLAVAGLETNGKWFP</sequence>
<proteinExistence type="predicted"/>
<dbReference type="AlphaFoldDB" id="A0A9X0QEG5"/>
<comment type="caution">
    <text evidence="1">The sequence shown here is derived from an EMBL/GenBank/DDBJ whole genome shotgun (WGS) entry which is preliminary data.</text>
</comment>
<reference evidence="1 2" key="1">
    <citation type="submission" date="2020-08" db="EMBL/GenBank/DDBJ databases">
        <title>Genomic Encyclopedia of Type Strains, Phase IV (KMG-V): Genome sequencing to study the core and pangenomes of soil and plant-associated prokaryotes.</title>
        <authorList>
            <person name="Whitman W."/>
        </authorList>
    </citation>
    <scope>NUCLEOTIDE SEQUENCE [LARGE SCALE GENOMIC DNA]</scope>
    <source>
        <strain evidence="1 2">X5P2</strain>
    </source>
</reference>
<organism evidence="1 2">
    <name type="scientific">Tunturiibacter gelidiferens</name>
    <dbReference type="NCBI Taxonomy" id="3069689"/>
    <lineage>
        <taxon>Bacteria</taxon>
        <taxon>Pseudomonadati</taxon>
        <taxon>Acidobacteriota</taxon>
        <taxon>Terriglobia</taxon>
        <taxon>Terriglobales</taxon>
        <taxon>Acidobacteriaceae</taxon>
        <taxon>Tunturiibacter</taxon>
    </lineage>
</organism>
<dbReference type="EMBL" id="JACHEB010000005">
    <property type="protein sequence ID" value="MBB5328815.1"/>
    <property type="molecule type" value="Genomic_DNA"/>
</dbReference>
<dbReference type="RefSeq" id="WP_183976727.1">
    <property type="nucleotide sequence ID" value="NZ_JACHEB010000005.1"/>
</dbReference>
<dbReference type="Proteomes" id="UP000535182">
    <property type="component" value="Unassembled WGS sequence"/>
</dbReference>
<keyword evidence="2" id="KW-1185">Reference proteome</keyword>
<evidence type="ECO:0000313" key="1">
    <source>
        <dbReference type="EMBL" id="MBB5328815.1"/>
    </source>
</evidence>
<protein>
    <submittedName>
        <fullName evidence="1">Uncharacterized protein</fullName>
    </submittedName>
</protein>
<dbReference type="NCBIfam" id="NF040603">
    <property type="entry name" value="choice_anch_P"/>
    <property type="match status" value="1"/>
</dbReference>
<gene>
    <name evidence="1" type="ORF">HDF14_002431</name>
</gene>
<name>A0A9X0QEG5_9BACT</name>
<accession>A0A9X0QEG5</accession>